<keyword evidence="1" id="KW-0472">Membrane</keyword>
<evidence type="ECO:0000313" key="2">
    <source>
        <dbReference type="EMBL" id="MYM21533.1"/>
    </source>
</evidence>
<proteinExistence type="predicted"/>
<accession>A0A6L8K240</accession>
<dbReference type="Gene3D" id="1.20.5.340">
    <property type="match status" value="1"/>
</dbReference>
<keyword evidence="3" id="KW-1185">Reference proteome</keyword>
<evidence type="ECO:0000313" key="3">
    <source>
        <dbReference type="Proteomes" id="UP000479335"/>
    </source>
</evidence>
<comment type="caution">
    <text evidence="2">The sequence shown here is derived from an EMBL/GenBank/DDBJ whole genome shotgun (WGS) entry which is preliminary data.</text>
</comment>
<protein>
    <recommendedName>
        <fullName evidence="4">DUF1640 domain-containing protein</fullName>
    </recommendedName>
</protein>
<name>A0A6L8K240_9BURK</name>
<reference evidence="2 3" key="1">
    <citation type="submission" date="2019-12" db="EMBL/GenBank/DDBJ databases">
        <title>Novel species isolated from a subtropical stream in China.</title>
        <authorList>
            <person name="Lu H."/>
        </authorList>
    </citation>
    <scope>NUCLEOTIDE SEQUENCE [LARGE SCALE GENOMIC DNA]</scope>
    <source>
        <strain evidence="2 3">FT135W</strain>
    </source>
</reference>
<feature type="transmembrane region" description="Helical" evidence="1">
    <location>
        <begin position="109"/>
        <end position="132"/>
    </location>
</feature>
<sequence length="136" mass="15090">MDTQIKSEPTTNQIIDRVVTLQGQVTTLQGQMTTLQGQVGTFGERLHDVEIDVAVIKSNYSTREDVANLGIKMQESIGALDVRTMTFFRAQDDKIAQLDVRMAQMEARLIRWFVGTSITLSAVVATIAFSAAKFIH</sequence>
<dbReference type="Proteomes" id="UP000479335">
    <property type="component" value="Unassembled WGS sequence"/>
</dbReference>
<dbReference type="EMBL" id="WWCN01000002">
    <property type="protein sequence ID" value="MYM21533.1"/>
    <property type="molecule type" value="Genomic_DNA"/>
</dbReference>
<keyword evidence="1" id="KW-1133">Transmembrane helix</keyword>
<dbReference type="RefSeq" id="WP_161005066.1">
    <property type="nucleotide sequence ID" value="NZ_WWCN01000002.1"/>
</dbReference>
<evidence type="ECO:0008006" key="4">
    <source>
        <dbReference type="Google" id="ProtNLM"/>
    </source>
</evidence>
<evidence type="ECO:0000256" key="1">
    <source>
        <dbReference type="SAM" id="Phobius"/>
    </source>
</evidence>
<keyword evidence="1" id="KW-0812">Transmembrane</keyword>
<dbReference type="AlphaFoldDB" id="A0A6L8K240"/>
<gene>
    <name evidence="2" type="ORF">GTP46_02590</name>
</gene>
<organism evidence="2 3">
    <name type="scientific">Duganella flavida</name>
    <dbReference type="NCBI Taxonomy" id="2692175"/>
    <lineage>
        <taxon>Bacteria</taxon>
        <taxon>Pseudomonadati</taxon>
        <taxon>Pseudomonadota</taxon>
        <taxon>Betaproteobacteria</taxon>
        <taxon>Burkholderiales</taxon>
        <taxon>Oxalobacteraceae</taxon>
        <taxon>Telluria group</taxon>
        <taxon>Duganella</taxon>
    </lineage>
</organism>